<keyword evidence="2" id="KW-0539">Nucleus</keyword>
<dbReference type="Proteomes" id="UP000653454">
    <property type="component" value="Unassembled WGS sequence"/>
</dbReference>
<dbReference type="PANTHER" id="PTHR46147">
    <property type="entry name" value="HISTONE-LYSINE N-METHYLTRANSFERASE ASH1"/>
    <property type="match status" value="1"/>
</dbReference>
<organism evidence="5 6">
    <name type="scientific">Plutella xylostella</name>
    <name type="common">Diamondback moth</name>
    <name type="synonym">Plutella maculipennis</name>
    <dbReference type="NCBI Taxonomy" id="51655"/>
    <lineage>
        <taxon>Eukaryota</taxon>
        <taxon>Metazoa</taxon>
        <taxon>Ecdysozoa</taxon>
        <taxon>Arthropoda</taxon>
        <taxon>Hexapoda</taxon>
        <taxon>Insecta</taxon>
        <taxon>Pterygota</taxon>
        <taxon>Neoptera</taxon>
        <taxon>Endopterygota</taxon>
        <taxon>Lepidoptera</taxon>
        <taxon>Glossata</taxon>
        <taxon>Ditrysia</taxon>
        <taxon>Yponomeutoidea</taxon>
        <taxon>Plutellidae</taxon>
        <taxon>Plutella</taxon>
    </lineage>
</organism>
<accession>A0A8S4EN57</accession>
<feature type="region of interest" description="Disordered" evidence="3">
    <location>
        <begin position="1"/>
        <end position="23"/>
    </location>
</feature>
<feature type="compositionally biased region" description="Basic and acidic residues" evidence="3">
    <location>
        <begin position="357"/>
        <end position="370"/>
    </location>
</feature>
<evidence type="ECO:0000256" key="2">
    <source>
        <dbReference type="ARBA" id="ARBA00023242"/>
    </source>
</evidence>
<dbReference type="GO" id="GO:0003682">
    <property type="term" value="F:chromatin binding"/>
    <property type="evidence" value="ECO:0007669"/>
    <property type="project" value="InterPro"/>
</dbReference>
<gene>
    <name evidence="5" type="ORF">PLXY2_LOCUS6211</name>
</gene>
<evidence type="ECO:0000259" key="4">
    <source>
        <dbReference type="PROSITE" id="PS51038"/>
    </source>
</evidence>
<dbReference type="GO" id="GO:0006355">
    <property type="term" value="P:regulation of DNA-templated transcription"/>
    <property type="evidence" value="ECO:0007669"/>
    <property type="project" value="TreeGrafter"/>
</dbReference>
<name>A0A8S4EN57_PLUXY</name>
<feature type="compositionally biased region" description="Basic and acidic residues" evidence="3">
    <location>
        <begin position="100"/>
        <end position="112"/>
    </location>
</feature>
<evidence type="ECO:0000256" key="1">
    <source>
        <dbReference type="ARBA" id="ARBA00004123"/>
    </source>
</evidence>
<comment type="subcellular location">
    <subcellularLocation>
        <location evidence="1">Nucleus</location>
    </subcellularLocation>
</comment>
<dbReference type="PANTHER" id="PTHR46147:SF3">
    <property type="entry name" value="HISTONE-LYSINE N-METHYLTRANSFERASE ASH1"/>
    <property type="match status" value="1"/>
</dbReference>
<feature type="region of interest" description="Disordered" evidence="3">
    <location>
        <begin position="323"/>
        <end position="402"/>
    </location>
</feature>
<dbReference type="GO" id="GO:0042800">
    <property type="term" value="F:histone H3K4 methyltransferase activity"/>
    <property type="evidence" value="ECO:0007669"/>
    <property type="project" value="TreeGrafter"/>
</dbReference>
<dbReference type="Pfam" id="PF01426">
    <property type="entry name" value="BAH"/>
    <property type="match status" value="1"/>
</dbReference>
<sequence length="402" mass="46182">MCTWRNTREEVAHEEKGGGRAATEVDREIPLDDYTEEGHQFYLSLMRGDLQVRQGDTVYVLRDIPIDDKHPDVSRRGAEDAESPKTKRVDRKKVKNMGKGKKEEGGAKETEVRKHTYQTIGEIPVSELDIFRVERLWRHKDTRERFVYGHHYLRPHETFHEPTRNIHWAPQGHSGALRVRTPLPAPARDLPRAHAQVSLVVYTAGSSIHLAHETFHEPTRKFFPNEVMRVPLYEAVPIELVMSQCWVMDLNTYCKGRPVGASEQHVYICELRVDRTARLFTRVSRPKYPICTKAYAFDHFPQRLKITRTYAPHEVLPEYLKGRAAKNNAASDKDGKSKPAQSKEVKKKLPALPPPPDDAKGARERQKERVNGIARRLLAQGGGRGKVDASYLLDSRRRRRLS</sequence>
<evidence type="ECO:0000313" key="6">
    <source>
        <dbReference type="Proteomes" id="UP000653454"/>
    </source>
</evidence>
<evidence type="ECO:0000313" key="5">
    <source>
        <dbReference type="EMBL" id="CAG9116885.1"/>
    </source>
</evidence>
<dbReference type="Gene3D" id="2.30.30.490">
    <property type="match status" value="2"/>
</dbReference>
<keyword evidence="6" id="KW-1185">Reference proteome</keyword>
<feature type="compositionally biased region" description="Basic and acidic residues" evidence="3">
    <location>
        <begin position="69"/>
        <end position="87"/>
    </location>
</feature>
<evidence type="ECO:0000256" key="3">
    <source>
        <dbReference type="SAM" id="MobiDB-lite"/>
    </source>
</evidence>
<comment type="caution">
    <text evidence="5">The sequence shown here is derived from an EMBL/GenBank/DDBJ whole genome shotgun (WGS) entry which is preliminary data.</text>
</comment>
<feature type="region of interest" description="Disordered" evidence="3">
    <location>
        <begin position="69"/>
        <end position="112"/>
    </location>
</feature>
<feature type="domain" description="BAH" evidence="4">
    <location>
        <begin position="108"/>
        <end position="284"/>
    </location>
</feature>
<dbReference type="AlphaFoldDB" id="A0A8S4EN57"/>
<dbReference type="InterPro" id="IPR043151">
    <property type="entry name" value="BAH_sf"/>
</dbReference>
<dbReference type="PROSITE" id="PS51038">
    <property type="entry name" value="BAH"/>
    <property type="match status" value="1"/>
</dbReference>
<feature type="compositionally biased region" description="Basic and acidic residues" evidence="3">
    <location>
        <begin position="331"/>
        <end position="344"/>
    </location>
</feature>
<feature type="compositionally biased region" description="Basic residues" evidence="3">
    <location>
        <begin position="88"/>
        <end position="99"/>
    </location>
</feature>
<dbReference type="GO" id="GO:0005654">
    <property type="term" value="C:nucleoplasm"/>
    <property type="evidence" value="ECO:0007669"/>
    <property type="project" value="TreeGrafter"/>
</dbReference>
<protein>
    <submittedName>
        <fullName evidence="5">(diamondback moth) hypothetical protein</fullName>
    </submittedName>
</protein>
<dbReference type="InterPro" id="IPR001025">
    <property type="entry name" value="BAH_dom"/>
</dbReference>
<proteinExistence type="predicted"/>
<reference evidence="5" key="1">
    <citation type="submission" date="2020-11" db="EMBL/GenBank/DDBJ databases">
        <authorList>
            <person name="Whiteford S."/>
        </authorList>
    </citation>
    <scope>NUCLEOTIDE SEQUENCE</scope>
</reference>
<dbReference type="SMART" id="SM00439">
    <property type="entry name" value="BAH"/>
    <property type="match status" value="1"/>
</dbReference>
<dbReference type="EMBL" id="CAJHNJ030000019">
    <property type="protein sequence ID" value="CAG9116885.1"/>
    <property type="molecule type" value="Genomic_DNA"/>
</dbReference>